<dbReference type="PRINTS" id="PR00162">
    <property type="entry name" value="RIESKE"/>
</dbReference>
<evidence type="ECO:0000313" key="13">
    <source>
        <dbReference type="EMBL" id="KAJ8302379.1"/>
    </source>
</evidence>
<protein>
    <recommendedName>
        <fullName evidence="12">Rieske domain-containing protein</fullName>
    </recommendedName>
</protein>
<dbReference type="CDD" id="cd03470">
    <property type="entry name" value="Rieske_cytochrome_bc1"/>
    <property type="match status" value="1"/>
</dbReference>
<evidence type="ECO:0000256" key="8">
    <source>
        <dbReference type="ARBA" id="ARBA00023014"/>
    </source>
</evidence>
<dbReference type="SUPFAM" id="SSF50022">
    <property type="entry name" value="ISP domain"/>
    <property type="match status" value="1"/>
</dbReference>
<keyword evidence="9" id="KW-0472">Membrane</keyword>
<comment type="similarity">
    <text evidence="2">Belongs to the Rieske iron-sulfur protein family.</text>
</comment>
<keyword evidence="8" id="KW-0411">Iron-sulfur</keyword>
<evidence type="ECO:0000259" key="12">
    <source>
        <dbReference type="PROSITE" id="PS51296"/>
    </source>
</evidence>
<dbReference type="Pfam" id="PF09165">
    <property type="entry name" value="Ubiq-Cytc-red_N"/>
    <property type="match status" value="1"/>
</dbReference>
<evidence type="ECO:0000256" key="4">
    <source>
        <dbReference type="ARBA" id="ARBA00022714"/>
    </source>
</evidence>
<dbReference type="InterPro" id="IPR017941">
    <property type="entry name" value="Rieske_2Fe-2S"/>
</dbReference>
<dbReference type="InterPro" id="IPR004192">
    <property type="entry name" value="Rieske_TM"/>
</dbReference>
<evidence type="ECO:0000313" key="14">
    <source>
        <dbReference type="Proteomes" id="UP001217089"/>
    </source>
</evidence>
<evidence type="ECO:0000256" key="2">
    <source>
        <dbReference type="ARBA" id="ARBA00010651"/>
    </source>
</evidence>
<evidence type="ECO:0000256" key="1">
    <source>
        <dbReference type="ARBA" id="ARBA00004167"/>
    </source>
</evidence>
<dbReference type="Gene3D" id="1.20.5.270">
    <property type="entry name" value="Ubiquinol cytochrome reductase, transmembrane domain"/>
    <property type="match status" value="1"/>
</dbReference>
<comment type="caution">
    <text evidence="13">The sequence shown here is derived from an EMBL/GenBank/DDBJ whole genome shotgun (WGS) entry which is preliminary data.</text>
</comment>
<evidence type="ECO:0000256" key="5">
    <source>
        <dbReference type="ARBA" id="ARBA00022723"/>
    </source>
</evidence>
<dbReference type="InterPro" id="IPR006317">
    <property type="entry name" value="Ubiquinol_cyt_c_Rdtase_Fe-S-su"/>
</dbReference>
<dbReference type="Gene3D" id="2.102.10.10">
    <property type="entry name" value="Rieske [2Fe-2S] iron-sulphur domain"/>
    <property type="match status" value="1"/>
</dbReference>
<dbReference type="InterPro" id="IPR014349">
    <property type="entry name" value="Rieske_Fe-S_prot"/>
</dbReference>
<evidence type="ECO:0000256" key="10">
    <source>
        <dbReference type="ARBA" id="ARBA00023157"/>
    </source>
</evidence>
<feature type="domain" description="Rieske" evidence="12">
    <location>
        <begin position="249"/>
        <end position="289"/>
    </location>
</feature>
<accession>A0ABQ9EAI5</accession>
<dbReference type="PROSITE" id="PS51296">
    <property type="entry name" value="RIESKE"/>
    <property type="match status" value="1"/>
</dbReference>
<dbReference type="PANTHER" id="PTHR10134">
    <property type="entry name" value="CYTOCHROME B-C1 COMPLEX SUBUNIT RIESKE, MITOCHONDRIAL"/>
    <property type="match status" value="1"/>
</dbReference>
<keyword evidence="3" id="KW-0812">Transmembrane</keyword>
<evidence type="ECO:0000256" key="11">
    <source>
        <dbReference type="ARBA" id="ARBA00034078"/>
    </source>
</evidence>
<keyword evidence="5" id="KW-0479">Metal-binding</keyword>
<dbReference type="EMBL" id="JARBDR010000918">
    <property type="protein sequence ID" value="KAJ8302379.1"/>
    <property type="molecule type" value="Genomic_DNA"/>
</dbReference>
<comment type="cofactor">
    <cofactor evidence="11">
        <name>[2Fe-2S] cluster</name>
        <dbReference type="ChEBI" id="CHEBI:190135"/>
    </cofactor>
</comment>
<keyword evidence="6" id="KW-1133">Transmembrane helix</keyword>
<dbReference type="SUPFAM" id="SSF81502">
    <property type="entry name" value="ISP transmembrane anchor"/>
    <property type="match status" value="1"/>
</dbReference>
<proteinExistence type="inferred from homology"/>
<organism evidence="13 14">
    <name type="scientific">Tegillarca granosa</name>
    <name type="common">Malaysian cockle</name>
    <name type="synonym">Anadara granosa</name>
    <dbReference type="NCBI Taxonomy" id="220873"/>
    <lineage>
        <taxon>Eukaryota</taxon>
        <taxon>Metazoa</taxon>
        <taxon>Spiralia</taxon>
        <taxon>Lophotrochozoa</taxon>
        <taxon>Mollusca</taxon>
        <taxon>Bivalvia</taxon>
        <taxon>Autobranchia</taxon>
        <taxon>Pteriomorphia</taxon>
        <taxon>Arcoida</taxon>
        <taxon>Arcoidea</taxon>
        <taxon>Arcidae</taxon>
        <taxon>Tegillarca</taxon>
    </lineage>
</organism>
<dbReference type="InterPro" id="IPR036922">
    <property type="entry name" value="Rieske_2Fe-2S_sf"/>
</dbReference>
<dbReference type="NCBIfam" id="TIGR01416">
    <property type="entry name" value="Rieske_proteo"/>
    <property type="match status" value="1"/>
</dbReference>
<comment type="subcellular location">
    <subcellularLocation>
        <location evidence="1">Membrane</location>
        <topology evidence="1">Single-pass membrane protein</topology>
    </subcellularLocation>
</comment>
<keyword evidence="14" id="KW-1185">Reference proteome</keyword>
<keyword evidence="10" id="KW-1015">Disulfide bond</keyword>
<dbReference type="InterPro" id="IPR037008">
    <property type="entry name" value="bc1_Rieske_TM_sf"/>
</dbReference>
<dbReference type="Proteomes" id="UP001217089">
    <property type="component" value="Unassembled WGS sequence"/>
</dbReference>
<gene>
    <name evidence="13" type="ORF">KUTeg_021366</name>
</gene>
<keyword evidence="7" id="KW-0408">Iron</keyword>
<keyword evidence="4" id="KW-0001">2Fe-2S</keyword>
<sequence length="300" mass="33168">MLSPKSSYEITFKVTTGSSCKNWNKRSSKMISFPKNQFISATAQIVPNILRPVVYCVPGAVNKSEIVVQRDRQSLRSCSLAKSNITHAPSVTSGIGMKTQIRFTHSDVMFPNKNMYRKDGTKDVTKTEDMTPSKAYRYLILGGGAVGGAYFAQKLVRAGIGSLSMTNDVLALGKTEIDLSEIPEGKGLTFKWRGKPLFVKHRTAEEIETEAKVDLSTLRDPQHDADRAKKPEWLVVIGCIPIADAGLYGGYFCPCHGSHYDGSGRIRKGPAPLNLEVPYYSFTDDNKMIVVLLPHVTVYR</sequence>
<dbReference type="InterPro" id="IPR005805">
    <property type="entry name" value="Rieske_Fe-S_prot_C"/>
</dbReference>
<dbReference type="Pfam" id="PF02921">
    <property type="entry name" value="UCR_TM"/>
    <property type="match status" value="1"/>
</dbReference>
<evidence type="ECO:0000256" key="7">
    <source>
        <dbReference type="ARBA" id="ARBA00023004"/>
    </source>
</evidence>
<evidence type="ECO:0000256" key="9">
    <source>
        <dbReference type="ARBA" id="ARBA00023136"/>
    </source>
</evidence>
<dbReference type="InterPro" id="IPR015248">
    <property type="entry name" value="UQCRFS1_N"/>
</dbReference>
<name>A0ABQ9EAI5_TEGGR</name>
<evidence type="ECO:0000256" key="6">
    <source>
        <dbReference type="ARBA" id="ARBA00022989"/>
    </source>
</evidence>
<reference evidence="13 14" key="1">
    <citation type="submission" date="2022-12" db="EMBL/GenBank/DDBJ databases">
        <title>Chromosome-level genome of Tegillarca granosa.</title>
        <authorList>
            <person name="Kim J."/>
        </authorList>
    </citation>
    <scope>NUCLEOTIDE SEQUENCE [LARGE SCALE GENOMIC DNA]</scope>
    <source>
        <strain evidence="13">Teg-2019</strain>
        <tissue evidence="13">Adductor muscle</tissue>
    </source>
</reference>
<evidence type="ECO:0000256" key="3">
    <source>
        <dbReference type="ARBA" id="ARBA00022692"/>
    </source>
</evidence>